<proteinExistence type="predicted"/>
<dbReference type="GO" id="GO:0000139">
    <property type="term" value="C:Golgi membrane"/>
    <property type="evidence" value="ECO:0007669"/>
    <property type="project" value="InterPro"/>
</dbReference>
<keyword evidence="2" id="KW-1185">Reference proteome</keyword>
<dbReference type="GO" id="GO:0006506">
    <property type="term" value="P:GPI anchor biosynthetic process"/>
    <property type="evidence" value="ECO:0007669"/>
    <property type="project" value="InterPro"/>
</dbReference>
<comment type="caution">
    <text evidence="1">The sequence shown here is derived from an EMBL/GenBank/DDBJ whole genome shotgun (WGS) entry which is preliminary data.</text>
</comment>
<sequence length="212" mass="24127">MTSKSDMGSNLLITVGLRRCLRRMVNSQLYDPQVDFPCPLQSEDSTRSIGPCTESNPQMRKLTNILMQQCFQDGASSLCRAGPEYVVYYVPKGYAYPEGLNELLKESQEYLLPPDLRYYVTNTVYMSVTESCCTPAVLLRARKIPQIVDRLSMETMRSAADGRAKNHILDKSSFIGRQTDTNLVVHIGSMSSIRRRRIKLDEVLFVENRQNN</sequence>
<gene>
    <name evidence="1" type="ORF">KIN20_020759</name>
</gene>
<dbReference type="GO" id="GO:0016757">
    <property type="term" value="F:glycosyltransferase activity"/>
    <property type="evidence" value="ECO:0007669"/>
    <property type="project" value="InterPro"/>
</dbReference>
<dbReference type="AlphaFoldDB" id="A0AAD5QVR5"/>
<protein>
    <submittedName>
        <fullName evidence="1">Uncharacterized protein</fullName>
    </submittedName>
</protein>
<accession>A0AAD5QVR5</accession>
<organism evidence="1 2">
    <name type="scientific">Parelaphostrongylus tenuis</name>
    <name type="common">Meningeal worm</name>
    <dbReference type="NCBI Taxonomy" id="148309"/>
    <lineage>
        <taxon>Eukaryota</taxon>
        <taxon>Metazoa</taxon>
        <taxon>Ecdysozoa</taxon>
        <taxon>Nematoda</taxon>
        <taxon>Chromadorea</taxon>
        <taxon>Rhabditida</taxon>
        <taxon>Rhabditina</taxon>
        <taxon>Rhabditomorpha</taxon>
        <taxon>Strongyloidea</taxon>
        <taxon>Metastrongylidae</taxon>
        <taxon>Parelaphostrongylus</taxon>
    </lineage>
</organism>
<dbReference type="EMBL" id="JAHQIW010004211">
    <property type="protein sequence ID" value="KAJ1361496.1"/>
    <property type="molecule type" value="Genomic_DNA"/>
</dbReference>
<evidence type="ECO:0000313" key="1">
    <source>
        <dbReference type="EMBL" id="KAJ1361496.1"/>
    </source>
</evidence>
<dbReference type="Proteomes" id="UP001196413">
    <property type="component" value="Unassembled WGS sequence"/>
</dbReference>
<dbReference type="InterPro" id="IPR029675">
    <property type="entry name" value="PGAP4"/>
</dbReference>
<dbReference type="PANTHER" id="PTHR31410">
    <property type="entry name" value="TRANSMEMBRANE PROTEIN 246"/>
    <property type="match status" value="1"/>
</dbReference>
<name>A0AAD5QVR5_PARTN</name>
<reference evidence="1" key="1">
    <citation type="submission" date="2021-06" db="EMBL/GenBank/DDBJ databases">
        <title>Parelaphostrongylus tenuis whole genome reference sequence.</title>
        <authorList>
            <person name="Garwood T.J."/>
            <person name="Larsen P.A."/>
            <person name="Fountain-Jones N.M."/>
            <person name="Garbe J.R."/>
            <person name="Macchietto M.G."/>
            <person name="Kania S.A."/>
            <person name="Gerhold R.W."/>
            <person name="Richards J.E."/>
            <person name="Wolf T.M."/>
        </authorList>
    </citation>
    <scope>NUCLEOTIDE SEQUENCE</scope>
    <source>
        <strain evidence="1">MNPRO001-30</strain>
        <tissue evidence="1">Meninges</tissue>
    </source>
</reference>
<evidence type="ECO:0000313" key="2">
    <source>
        <dbReference type="Proteomes" id="UP001196413"/>
    </source>
</evidence>
<dbReference type="PANTHER" id="PTHR31410:SF1">
    <property type="entry name" value="POST-GPI ATTACHMENT TO PROTEINS FACTOR 4"/>
    <property type="match status" value="1"/>
</dbReference>